<evidence type="ECO:0000256" key="2">
    <source>
        <dbReference type="ARBA" id="ARBA00023136"/>
    </source>
</evidence>
<dbReference type="Pfam" id="PF05433">
    <property type="entry name" value="Rick_17kDa_Anti"/>
    <property type="match status" value="1"/>
</dbReference>
<feature type="chain" id="PRO_5008260396" description="Glycine zipper 2TM domain-containing protein" evidence="3">
    <location>
        <begin position="28"/>
        <end position="188"/>
    </location>
</feature>
<comment type="subcellular location">
    <subcellularLocation>
        <location evidence="1">Membrane</location>
    </subcellularLocation>
</comment>
<evidence type="ECO:0000313" key="6">
    <source>
        <dbReference type="Proteomes" id="UP000092695"/>
    </source>
</evidence>
<name>A0A193LKZ5_9GAMM</name>
<evidence type="ECO:0000256" key="3">
    <source>
        <dbReference type="SAM" id="SignalP"/>
    </source>
</evidence>
<gene>
    <name evidence="5" type="ORF">BA177_08930</name>
</gene>
<dbReference type="AlphaFoldDB" id="A0A193LKZ5"/>
<dbReference type="InterPro" id="IPR008816">
    <property type="entry name" value="Gly_zipper_2TM_dom"/>
</dbReference>
<accession>A0A193LKZ5</accession>
<keyword evidence="6" id="KW-1185">Reference proteome</keyword>
<sequence length="188" mass="20565">MNANHWIANAAAVALGALTLGAAPAHADDYNRRGAVYDYAKVINVEPIVRYVTVTTPVRECWQENREYVVDRRPAGSAGSTLFGAIVGGVIGHQFGSGRGNDAATAAGALIGAAVGNDSARRNAARGYEREVYSRPVERCQTNYTSREEERIDGYNVTYRYHGQKYATRMPYDPGDKLRIRVDVRPAN</sequence>
<keyword evidence="2" id="KW-0472">Membrane</keyword>
<dbReference type="Proteomes" id="UP000092695">
    <property type="component" value="Chromosome"/>
</dbReference>
<organism evidence="5 6">
    <name type="scientific">Woeseia oceani</name>
    <dbReference type="NCBI Taxonomy" id="1548547"/>
    <lineage>
        <taxon>Bacteria</taxon>
        <taxon>Pseudomonadati</taxon>
        <taxon>Pseudomonadota</taxon>
        <taxon>Gammaproteobacteria</taxon>
        <taxon>Woeseiales</taxon>
        <taxon>Woeseiaceae</taxon>
        <taxon>Woeseia</taxon>
    </lineage>
</organism>
<feature type="signal peptide" evidence="3">
    <location>
        <begin position="1"/>
        <end position="27"/>
    </location>
</feature>
<dbReference type="RefSeq" id="WP_068619147.1">
    <property type="nucleotide sequence ID" value="NZ_CP016268.1"/>
</dbReference>
<dbReference type="PANTHER" id="PTHR35603:SF2">
    <property type="entry name" value="OUTER MEMBRANE LIPOPROTEIN"/>
    <property type="match status" value="1"/>
</dbReference>
<evidence type="ECO:0000259" key="4">
    <source>
        <dbReference type="Pfam" id="PF05433"/>
    </source>
</evidence>
<dbReference type="InterPro" id="IPR051407">
    <property type="entry name" value="Bact_OM_lipoprot/Surf_antigen"/>
</dbReference>
<dbReference type="KEGG" id="woc:BA177_08930"/>
<feature type="domain" description="Glycine zipper 2TM" evidence="4">
    <location>
        <begin position="80"/>
        <end position="118"/>
    </location>
</feature>
<dbReference type="PANTHER" id="PTHR35603">
    <property type="match status" value="1"/>
</dbReference>
<dbReference type="NCBIfam" id="NF008437">
    <property type="entry name" value="PRK11280.1"/>
    <property type="match status" value="1"/>
</dbReference>
<dbReference type="EMBL" id="CP016268">
    <property type="protein sequence ID" value="ANO53121.1"/>
    <property type="molecule type" value="Genomic_DNA"/>
</dbReference>
<reference evidence="5 6" key="1">
    <citation type="submission" date="2016-06" db="EMBL/GenBank/DDBJ databases">
        <title>Complete genome sequence of a deep-branching marine Gamma Proteobacterium Woeseia oceani type strain XK5.</title>
        <authorList>
            <person name="Mu D."/>
            <person name="Du Z."/>
        </authorList>
    </citation>
    <scope>NUCLEOTIDE SEQUENCE [LARGE SCALE GENOMIC DNA]</scope>
    <source>
        <strain evidence="5 6">XK5</strain>
    </source>
</reference>
<protein>
    <recommendedName>
        <fullName evidence="4">Glycine zipper 2TM domain-containing protein</fullName>
    </recommendedName>
</protein>
<evidence type="ECO:0000313" key="5">
    <source>
        <dbReference type="EMBL" id="ANO53121.1"/>
    </source>
</evidence>
<dbReference type="GO" id="GO:0019867">
    <property type="term" value="C:outer membrane"/>
    <property type="evidence" value="ECO:0007669"/>
    <property type="project" value="InterPro"/>
</dbReference>
<evidence type="ECO:0000256" key="1">
    <source>
        <dbReference type="ARBA" id="ARBA00004370"/>
    </source>
</evidence>
<dbReference type="STRING" id="1548547.BA177_08930"/>
<keyword evidence="3" id="KW-0732">Signal</keyword>
<proteinExistence type="predicted"/>